<gene>
    <name evidence="1" type="ORF">ES1_12970</name>
</gene>
<evidence type="ECO:0000313" key="2">
    <source>
        <dbReference type="Proteomes" id="UP000007050"/>
    </source>
</evidence>
<dbReference type="KEGG" id="esr:ES1_12970"/>
<sequence>MKINFKSPFHRKAFVKFISENIANPYCCRREYVAAVFLLSADKFLWKRACASLTVHSMKFDELDLTGISIEGYALFMAAKSIYRGGAGVSLNELCDVNLIDDATALTIFAGVMLVRKGIGLLNWRTI</sequence>
<protein>
    <submittedName>
        <fullName evidence="1">Uncharacterized protein</fullName>
    </submittedName>
</protein>
<dbReference type="BioCyc" id="ESIR717961:G136L-1067-MONOMER"/>
<dbReference type="AlphaFoldDB" id="D4MKK9"/>
<dbReference type="Proteomes" id="UP000007050">
    <property type="component" value="Chromosome"/>
</dbReference>
<dbReference type="EMBL" id="FP929059">
    <property type="protein sequence ID" value="CBL34292.1"/>
    <property type="molecule type" value="Genomic_DNA"/>
</dbReference>
<dbReference type="HOGENOM" id="CLU_1967249_0_0_9"/>
<organism evidence="1 2">
    <name type="scientific">[Eubacterium] siraeum V10Sc8a</name>
    <dbReference type="NCBI Taxonomy" id="717961"/>
    <lineage>
        <taxon>Bacteria</taxon>
        <taxon>Bacillati</taxon>
        <taxon>Bacillota</taxon>
        <taxon>Clostridia</taxon>
        <taxon>Eubacteriales</taxon>
        <taxon>Oscillospiraceae</taxon>
        <taxon>Oscillospiraceae incertae sedis</taxon>
    </lineage>
</organism>
<accession>D4MKK9</accession>
<proteinExistence type="predicted"/>
<reference evidence="1 2" key="2">
    <citation type="submission" date="2010-03" db="EMBL/GenBank/DDBJ databases">
        <authorList>
            <person name="Pajon A."/>
        </authorList>
    </citation>
    <scope>NUCLEOTIDE SEQUENCE [LARGE SCALE GENOMIC DNA]</scope>
    <source>
        <strain evidence="1 2">V10Sc8a</strain>
    </source>
</reference>
<evidence type="ECO:0000313" key="1">
    <source>
        <dbReference type="EMBL" id="CBL34292.1"/>
    </source>
</evidence>
<reference evidence="1 2" key="1">
    <citation type="submission" date="2010-03" db="EMBL/GenBank/DDBJ databases">
        <title>The genome sequence of Eubacterium siraeum V10Sc8a.</title>
        <authorList>
            <consortium name="metaHIT consortium -- http://www.metahit.eu/"/>
            <person name="Pajon A."/>
            <person name="Turner K."/>
            <person name="Parkhill J."/>
            <person name="Duncan S."/>
            <person name="Flint H."/>
        </authorList>
    </citation>
    <scope>NUCLEOTIDE SEQUENCE [LARGE SCALE GENOMIC DNA]</scope>
    <source>
        <strain evidence="1 2">V10Sc8a</strain>
    </source>
</reference>
<name>D4MKK9_9FIRM</name>